<evidence type="ECO:0000256" key="12">
    <source>
        <dbReference type="SAM" id="Phobius"/>
    </source>
</evidence>
<organism evidence="14 15">
    <name type="scientific">Pseudoalteromonas prydzensis</name>
    <dbReference type="NCBI Taxonomy" id="182141"/>
    <lineage>
        <taxon>Bacteria</taxon>
        <taxon>Pseudomonadati</taxon>
        <taxon>Pseudomonadota</taxon>
        <taxon>Gammaproteobacteria</taxon>
        <taxon>Alteromonadales</taxon>
        <taxon>Pseudoalteromonadaceae</taxon>
        <taxon>Pseudoalteromonas</taxon>
    </lineage>
</organism>
<sequence>MATTDVTLQLKWTHQFQFAGYYMAQQQGFYQDAGLNVTILPADPDNPDTFSKVLAGQAQFGVGHSGILQQRIAGKPLVAMAAILQFSPYCWMVKKSSDIFHPRDFANKRISSISRKENAELLVMLERSGVHTDNLTAYGSDTSSADWLTGTIDAMQVYVTNEPYMMREQGIDHRLICPQKYGINVYSDILYTTENMLAQQPQTVEAFYQASLKGWRYAMMHMDEAIALTQHDYAPQKSFAQLGYEAEVLSDYILPAGTNLGAMSIAKWRLIADLYAIEQSAFNQAQAGFIYHYAEPEEIKISWMLISAIIISLLSIPLYLRLMLRKSV</sequence>
<keyword evidence="12" id="KW-0472">Membrane</keyword>
<dbReference type="RefSeq" id="WP_192541309.1">
    <property type="nucleotide sequence ID" value="NZ_JBQDLW010000046.1"/>
</dbReference>
<evidence type="ECO:0000256" key="5">
    <source>
        <dbReference type="ARBA" id="ARBA00022679"/>
    </source>
</evidence>
<evidence type="ECO:0000256" key="9">
    <source>
        <dbReference type="ARBA" id="ARBA00023004"/>
    </source>
</evidence>
<evidence type="ECO:0000256" key="10">
    <source>
        <dbReference type="ARBA" id="ARBA00033171"/>
    </source>
</evidence>
<evidence type="ECO:0000256" key="6">
    <source>
        <dbReference type="ARBA" id="ARBA00022723"/>
    </source>
</evidence>
<name>A0ABR9FKN0_9GAMM</name>
<dbReference type="PANTHER" id="PTHR31528">
    <property type="entry name" value="4-AMINO-5-HYDROXYMETHYL-2-METHYLPYRIMIDINE PHOSPHATE SYNTHASE THI11-RELATED"/>
    <property type="match status" value="1"/>
</dbReference>
<comment type="similarity">
    <text evidence="3">Belongs to the NMT1/THI5 family.</text>
</comment>
<keyword evidence="15" id="KW-1185">Reference proteome</keyword>
<dbReference type="EMBL" id="RRZA01000018">
    <property type="protein sequence ID" value="MBE0457352.1"/>
    <property type="molecule type" value="Genomic_DNA"/>
</dbReference>
<evidence type="ECO:0000256" key="2">
    <source>
        <dbReference type="ARBA" id="ARBA00004948"/>
    </source>
</evidence>
<reference evidence="14 15" key="1">
    <citation type="submission" date="2020-07" db="EMBL/GenBank/DDBJ databases">
        <title>Halophilic bacteria isolated from french cheeses.</title>
        <authorList>
            <person name="Kothe C.I."/>
            <person name="Farah-Kraiem B."/>
            <person name="Renault P."/>
            <person name="Dridi B."/>
        </authorList>
    </citation>
    <scope>NUCLEOTIDE SEQUENCE [LARGE SCALE GENOMIC DNA]</scope>
    <source>
        <strain evidence="14 15">FME14</strain>
    </source>
</reference>
<dbReference type="Gene3D" id="3.40.190.10">
    <property type="entry name" value="Periplasmic binding protein-like II"/>
    <property type="match status" value="2"/>
</dbReference>
<gene>
    <name evidence="14" type="ORF">EI167_07780</name>
</gene>
<comment type="function">
    <text evidence="1">Responsible for the formation of the pyrimidine heterocycle in the thiamine biosynthesis pathway. Catalyzes the formation of hydroxymethylpyrimidine phosphate (HMP-P) from histidine and pyridoxal phosphate (PLP). The protein uses PLP and the active site histidine to form HMP-P, generating an inactive enzyme. The enzyme can only undergo a single turnover, which suggests it is a suicide enzyme.</text>
</comment>
<dbReference type="Pfam" id="PF09084">
    <property type="entry name" value="NMT1"/>
    <property type="match status" value="1"/>
</dbReference>
<keyword evidence="6" id="KW-0479">Metal-binding</keyword>
<evidence type="ECO:0000256" key="3">
    <source>
        <dbReference type="ARBA" id="ARBA00009406"/>
    </source>
</evidence>
<comment type="pathway">
    <text evidence="2">Cofactor biosynthesis; thiamine diphosphate biosynthesis.</text>
</comment>
<dbReference type="InterPro" id="IPR015168">
    <property type="entry name" value="SsuA/THI5"/>
</dbReference>
<keyword evidence="12" id="KW-0812">Transmembrane</keyword>
<evidence type="ECO:0000256" key="4">
    <source>
        <dbReference type="ARBA" id="ARBA00011738"/>
    </source>
</evidence>
<keyword evidence="5" id="KW-0808">Transferase</keyword>
<dbReference type="Proteomes" id="UP000707245">
    <property type="component" value="Unassembled WGS sequence"/>
</dbReference>
<evidence type="ECO:0000313" key="15">
    <source>
        <dbReference type="Proteomes" id="UP000707245"/>
    </source>
</evidence>
<evidence type="ECO:0000256" key="1">
    <source>
        <dbReference type="ARBA" id="ARBA00003469"/>
    </source>
</evidence>
<dbReference type="SUPFAM" id="SSF53850">
    <property type="entry name" value="Periplasmic binding protein-like II"/>
    <property type="match status" value="1"/>
</dbReference>
<dbReference type="PANTHER" id="PTHR31528:SF1">
    <property type="entry name" value="4-AMINO-5-HYDROXYMETHYL-2-METHYLPYRIMIDINE PHOSPHATE SYNTHASE THI11-RELATED"/>
    <property type="match status" value="1"/>
</dbReference>
<feature type="domain" description="SsuA/THI5-like" evidence="13">
    <location>
        <begin position="15"/>
        <end position="225"/>
    </location>
</feature>
<comment type="catalytic activity">
    <reaction evidence="11">
        <text>N(6)-(pyridoxal phosphate)-L-lysyl-[4-amino-5-hydroxymethyl-2-methylpyrimidine phosphate synthase] + L-histidyl-[4-amino-5-hydroxymethyl-2-methylpyrimidine phosphate synthase] + 2 Fe(3+) + 4 H2O = L-lysyl-[4-amino-5-hydroxymethyl-2-methylpyrimidine phosphate synthase] + (2S)-2-amino-5-hydroxy-4-oxopentanoyl-[4-amino-5-hydroxymethyl-2-methylpyrimidine phosphate synthase] + 4-amino-2-methyl-5-(phosphooxymethyl)pyrimidine + 3-oxopropanoate + 2 Fe(2+) + 2 H(+)</text>
        <dbReference type="Rhea" id="RHEA:65756"/>
        <dbReference type="Rhea" id="RHEA-COMP:16892"/>
        <dbReference type="Rhea" id="RHEA-COMP:16893"/>
        <dbReference type="Rhea" id="RHEA-COMP:16894"/>
        <dbReference type="Rhea" id="RHEA-COMP:16895"/>
        <dbReference type="ChEBI" id="CHEBI:15377"/>
        <dbReference type="ChEBI" id="CHEBI:15378"/>
        <dbReference type="ChEBI" id="CHEBI:29033"/>
        <dbReference type="ChEBI" id="CHEBI:29034"/>
        <dbReference type="ChEBI" id="CHEBI:29969"/>
        <dbReference type="ChEBI" id="CHEBI:29979"/>
        <dbReference type="ChEBI" id="CHEBI:33190"/>
        <dbReference type="ChEBI" id="CHEBI:58354"/>
        <dbReference type="ChEBI" id="CHEBI:143915"/>
        <dbReference type="ChEBI" id="CHEBI:157692"/>
    </reaction>
    <physiologicalReaction direction="left-to-right" evidence="11">
        <dbReference type="Rhea" id="RHEA:65757"/>
    </physiologicalReaction>
</comment>
<protein>
    <recommendedName>
        <fullName evidence="10">Thiamine pyrimidine synthase</fullName>
    </recommendedName>
</protein>
<proteinExistence type="inferred from homology"/>
<evidence type="ECO:0000256" key="8">
    <source>
        <dbReference type="ARBA" id="ARBA00022977"/>
    </source>
</evidence>
<comment type="subunit">
    <text evidence="4">Homodimer.</text>
</comment>
<keyword evidence="8" id="KW-0784">Thiamine biosynthesis</keyword>
<comment type="caution">
    <text evidence="14">The sequence shown here is derived from an EMBL/GenBank/DDBJ whole genome shotgun (WGS) entry which is preliminary data.</text>
</comment>
<evidence type="ECO:0000256" key="11">
    <source>
        <dbReference type="ARBA" id="ARBA00048179"/>
    </source>
</evidence>
<dbReference type="InterPro" id="IPR027939">
    <property type="entry name" value="NMT1/THI5"/>
</dbReference>
<evidence type="ECO:0000313" key="14">
    <source>
        <dbReference type="EMBL" id="MBE0457352.1"/>
    </source>
</evidence>
<evidence type="ECO:0000256" key="7">
    <source>
        <dbReference type="ARBA" id="ARBA00022898"/>
    </source>
</evidence>
<accession>A0ABR9FKN0</accession>
<keyword evidence="7" id="KW-0663">Pyridoxal phosphate</keyword>
<feature type="transmembrane region" description="Helical" evidence="12">
    <location>
        <begin position="301"/>
        <end position="320"/>
    </location>
</feature>
<keyword evidence="12" id="KW-1133">Transmembrane helix</keyword>
<evidence type="ECO:0000259" key="13">
    <source>
        <dbReference type="Pfam" id="PF09084"/>
    </source>
</evidence>
<keyword evidence="9" id="KW-0408">Iron</keyword>